<name>A0A9J5XRK4_SOLCO</name>
<proteinExistence type="predicted"/>
<sequence>MRGEASFEWGSVRRPLEEEKIDAVSWSMRGGFRVGYGFLVRLSMFRHLFINLLEYGGLVLSMLNFSSSPPLDLI</sequence>
<protein>
    <submittedName>
        <fullName evidence="1">Uncharacterized protein</fullName>
    </submittedName>
</protein>
<organism evidence="1 2">
    <name type="scientific">Solanum commersonii</name>
    <name type="common">Commerson's wild potato</name>
    <name type="synonym">Commerson's nightshade</name>
    <dbReference type="NCBI Taxonomy" id="4109"/>
    <lineage>
        <taxon>Eukaryota</taxon>
        <taxon>Viridiplantae</taxon>
        <taxon>Streptophyta</taxon>
        <taxon>Embryophyta</taxon>
        <taxon>Tracheophyta</taxon>
        <taxon>Spermatophyta</taxon>
        <taxon>Magnoliopsida</taxon>
        <taxon>eudicotyledons</taxon>
        <taxon>Gunneridae</taxon>
        <taxon>Pentapetalae</taxon>
        <taxon>asterids</taxon>
        <taxon>lamiids</taxon>
        <taxon>Solanales</taxon>
        <taxon>Solanaceae</taxon>
        <taxon>Solanoideae</taxon>
        <taxon>Solaneae</taxon>
        <taxon>Solanum</taxon>
    </lineage>
</organism>
<evidence type="ECO:0000313" key="2">
    <source>
        <dbReference type="Proteomes" id="UP000824120"/>
    </source>
</evidence>
<comment type="caution">
    <text evidence="1">The sequence shown here is derived from an EMBL/GenBank/DDBJ whole genome shotgun (WGS) entry which is preliminary data.</text>
</comment>
<dbReference type="AlphaFoldDB" id="A0A9J5XRK4"/>
<accession>A0A9J5XRK4</accession>
<dbReference type="EMBL" id="JACXVP010000008">
    <property type="protein sequence ID" value="KAG5590421.1"/>
    <property type="molecule type" value="Genomic_DNA"/>
</dbReference>
<gene>
    <name evidence="1" type="ORF">H5410_040935</name>
</gene>
<dbReference type="Proteomes" id="UP000824120">
    <property type="component" value="Chromosome 8"/>
</dbReference>
<keyword evidence="2" id="KW-1185">Reference proteome</keyword>
<reference evidence="1 2" key="1">
    <citation type="submission" date="2020-09" db="EMBL/GenBank/DDBJ databases">
        <title>De no assembly of potato wild relative species, Solanum commersonii.</title>
        <authorList>
            <person name="Cho K."/>
        </authorList>
    </citation>
    <scope>NUCLEOTIDE SEQUENCE [LARGE SCALE GENOMIC DNA]</scope>
    <source>
        <strain evidence="1">LZ3.2</strain>
        <tissue evidence="1">Leaf</tissue>
    </source>
</reference>
<evidence type="ECO:0000313" key="1">
    <source>
        <dbReference type="EMBL" id="KAG5590421.1"/>
    </source>
</evidence>